<feature type="transmembrane region" description="Helical" evidence="1">
    <location>
        <begin position="334"/>
        <end position="353"/>
    </location>
</feature>
<feature type="transmembrane region" description="Helical" evidence="1">
    <location>
        <begin position="12"/>
        <end position="35"/>
    </location>
</feature>
<reference evidence="2 3" key="1">
    <citation type="journal article" date="2011" name="J. Bacteriol.">
        <title>Complete genome sequence of a beneficial plant root-associated bacterium, Pseudomonas brassicacearum.</title>
        <authorList>
            <person name="Ortet P."/>
            <person name="Barakat M."/>
            <person name="Lalaouna D."/>
            <person name="Fochesato S."/>
            <person name="Barbe V."/>
            <person name="Vacherie B."/>
            <person name="Santaella C."/>
            <person name="Heulin T."/>
            <person name="Achouak W."/>
        </authorList>
    </citation>
    <scope>NUCLEOTIDE SEQUENCE [LARGE SCALE GENOMIC DNA]</scope>
    <source>
        <strain evidence="2 3">NFM421</strain>
    </source>
</reference>
<feature type="transmembrane region" description="Helical" evidence="1">
    <location>
        <begin position="41"/>
        <end position="61"/>
    </location>
</feature>
<protein>
    <recommendedName>
        <fullName evidence="4">Oligosaccharide repeat unit polymerase</fullName>
    </recommendedName>
</protein>
<name>F2KEC5_PSEBN</name>
<keyword evidence="1" id="KW-0472">Membrane</keyword>
<dbReference type="HOGENOM" id="CLU_665430_0_0_6"/>
<keyword evidence="1" id="KW-0812">Transmembrane</keyword>
<dbReference type="Proteomes" id="UP000006692">
    <property type="component" value="Chromosome"/>
</dbReference>
<proteinExistence type="predicted"/>
<evidence type="ECO:0000313" key="3">
    <source>
        <dbReference type="Proteomes" id="UP000006692"/>
    </source>
</evidence>
<sequence length="413" mass="46456">MFFYTLTSTRFALYLVAFALSLVYMWMPFFVNYIFLPSDYFLKLSMMTFISVVGMFVGYYLPLLDFRFRARATRLIVSANTVHAFVWVVFLSFLFVTLYTAPAIPIVSAISGASSEELSAQRGAFLKGREGAEAALIYISTIFMSAFLPYSLARMFLDKHRLRYLCLLVFFGYSLSFLQKALFLNALLPLLYIASQRKKISLPVALFFFSGGALILYVVTLLAMGGGESSQAAGVGGGIFSPEFYSAKYLPDGALDHLIWRAVSVPMFTASDTLLVLEQQFNNEPLYGATSNFFASLFSLDRVFLEKLVFEYEWGWNATANSNAVYFTEGYANLGWFGVLLYSFFVGQVFRWFRKSEDHAFKSLWLIFFLGMFTSGLIGTLLSNGYILMFAACLFLRVKSPGKMSVNDSKGGV</sequence>
<feature type="transmembrane region" description="Helical" evidence="1">
    <location>
        <begin position="82"/>
        <end position="101"/>
    </location>
</feature>
<dbReference type="KEGG" id="pba:PSEBR_a1561"/>
<dbReference type="STRING" id="994484.PSEBR_a1561"/>
<organism evidence="2 3">
    <name type="scientific">Pseudomonas brassicacearum (strain NFM421)</name>
    <dbReference type="NCBI Taxonomy" id="994484"/>
    <lineage>
        <taxon>Bacteria</taxon>
        <taxon>Pseudomonadati</taxon>
        <taxon>Pseudomonadota</taxon>
        <taxon>Gammaproteobacteria</taxon>
        <taxon>Pseudomonadales</taxon>
        <taxon>Pseudomonadaceae</taxon>
        <taxon>Pseudomonas</taxon>
    </lineage>
</organism>
<dbReference type="AlphaFoldDB" id="F2KEC5"/>
<feature type="transmembrane region" description="Helical" evidence="1">
    <location>
        <begin position="165"/>
        <end position="194"/>
    </location>
</feature>
<feature type="transmembrane region" description="Helical" evidence="1">
    <location>
        <begin position="365"/>
        <end position="396"/>
    </location>
</feature>
<keyword evidence="1" id="KW-1133">Transmembrane helix</keyword>
<gene>
    <name evidence="2" type="ORF">PSEBR_a1561</name>
</gene>
<evidence type="ECO:0008006" key="4">
    <source>
        <dbReference type="Google" id="ProtNLM"/>
    </source>
</evidence>
<evidence type="ECO:0000256" key="1">
    <source>
        <dbReference type="SAM" id="Phobius"/>
    </source>
</evidence>
<evidence type="ECO:0000313" key="2">
    <source>
        <dbReference type="EMBL" id="AEA67761.1"/>
    </source>
</evidence>
<feature type="transmembrane region" description="Helical" evidence="1">
    <location>
        <begin position="135"/>
        <end position="153"/>
    </location>
</feature>
<feature type="transmembrane region" description="Helical" evidence="1">
    <location>
        <begin position="200"/>
        <end position="223"/>
    </location>
</feature>
<reference key="2">
    <citation type="submission" date="2011-03" db="EMBL/GenBank/DDBJ databases">
        <title>Complete Genome Sequence of a beneficial plant roots-associated bacterium Pseudomonas brassicacearum.</title>
        <authorList>
            <person name="Ortet P."/>
            <person name="Barakat M."/>
            <person name="Lalaouna D."/>
            <person name="Fochesato S."/>
            <person name="Barbe V."/>
            <person name="Santaella C."/>
            <person name="Heulin T."/>
            <person name="Achouak W."/>
        </authorList>
    </citation>
    <scope>NUCLEOTIDE SEQUENCE</scope>
    <source>
        <strain>NFM421</strain>
    </source>
</reference>
<dbReference type="EMBL" id="CP002585">
    <property type="protein sequence ID" value="AEA67761.1"/>
    <property type="molecule type" value="Genomic_DNA"/>
</dbReference>
<accession>F2KEC5</accession>